<proteinExistence type="predicted"/>
<dbReference type="GO" id="GO:0003955">
    <property type="term" value="F:NAD(P)H dehydrogenase (quinone) activity"/>
    <property type="evidence" value="ECO:0007669"/>
    <property type="project" value="UniProtKB-EC"/>
</dbReference>
<evidence type="ECO:0000313" key="6">
    <source>
        <dbReference type="Proteomes" id="UP001280121"/>
    </source>
</evidence>
<dbReference type="GO" id="GO:0010181">
    <property type="term" value="F:FMN binding"/>
    <property type="evidence" value="ECO:0007669"/>
    <property type="project" value="TreeGrafter"/>
</dbReference>
<dbReference type="Gene3D" id="3.40.50.360">
    <property type="match status" value="1"/>
</dbReference>
<dbReference type="Proteomes" id="UP001280121">
    <property type="component" value="Unassembled WGS sequence"/>
</dbReference>
<evidence type="ECO:0000256" key="2">
    <source>
        <dbReference type="ARBA" id="ARBA00047678"/>
    </source>
</evidence>
<evidence type="ECO:0000259" key="4">
    <source>
        <dbReference type="Pfam" id="PF03358"/>
    </source>
</evidence>
<protein>
    <recommendedName>
        <fullName evidence="1">NAD(P)H dehydrogenase (quinone)</fullName>
        <ecNumber evidence="1">1.6.5.2</ecNumber>
    </recommendedName>
</protein>
<dbReference type="InterPro" id="IPR029039">
    <property type="entry name" value="Flavoprotein-like_sf"/>
</dbReference>
<evidence type="ECO:0000313" key="5">
    <source>
        <dbReference type="EMBL" id="KAK2634321.1"/>
    </source>
</evidence>
<name>A0AAD9WKC2_9ROSI</name>
<comment type="catalytic activity">
    <reaction evidence="2">
        <text>a quinone + NADH + H(+) = a quinol + NAD(+)</text>
        <dbReference type="Rhea" id="RHEA:46160"/>
        <dbReference type="ChEBI" id="CHEBI:15378"/>
        <dbReference type="ChEBI" id="CHEBI:24646"/>
        <dbReference type="ChEBI" id="CHEBI:57540"/>
        <dbReference type="ChEBI" id="CHEBI:57945"/>
        <dbReference type="ChEBI" id="CHEBI:132124"/>
        <dbReference type="EC" id="1.6.5.2"/>
    </reaction>
</comment>
<dbReference type="AlphaFoldDB" id="A0AAD9WKC2"/>
<dbReference type="InterPro" id="IPR050712">
    <property type="entry name" value="NAD(P)H-dep_reductase"/>
</dbReference>
<dbReference type="EC" id="1.6.5.2" evidence="1"/>
<reference evidence="5" key="1">
    <citation type="journal article" date="2023" name="Plant J.">
        <title>Genome sequences and population genomics provide insights into the demographic history, inbreeding, and mutation load of two 'living fossil' tree species of Dipteronia.</title>
        <authorList>
            <person name="Feng Y."/>
            <person name="Comes H.P."/>
            <person name="Chen J."/>
            <person name="Zhu S."/>
            <person name="Lu R."/>
            <person name="Zhang X."/>
            <person name="Li P."/>
            <person name="Qiu J."/>
            <person name="Olsen K.M."/>
            <person name="Qiu Y."/>
        </authorList>
    </citation>
    <scope>NUCLEOTIDE SEQUENCE</scope>
    <source>
        <strain evidence="5">KIB01</strain>
    </source>
</reference>
<dbReference type="PANTHER" id="PTHR30543:SF21">
    <property type="entry name" value="NAD(P)H-DEPENDENT FMN REDUCTASE LOT6"/>
    <property type="match status" value="1"/>
</dbReference>
<dbReference type="GO" id="GO:0005829">
    <property type="term" value="C:cytosol"/>
    <property type="evidence" value="ECO:0007669"/>
    <property type="project" value="TreeGrafter"/>
</dbReference>
<comment type="caution">
    <text evidence="5">The sequence shown here is derived from an EMBL/GenBank/DDBJ whole genome shotgun (WGS) entry which is preliminary data.</text>
</comment>
<accession>A0AAD9WKC2</accession>
<dbReference type="Pfam" id="PF03358">
    <property type="entry name" value="FMN_red"/>
    <property type="match status" value="1"/>
</dbReference>
<organism evidence="5 6">
    <name type="scientific">Dipteronia dyeriana</name>
    <dbReference type="NCBI Taxonomy" id="168575"/>
    <lineage>
        <taxon>Eukaryota</taxon>
        <taxon>Viridiplantae</taxon>
        <taxon>Streptophyta</taxon>
        <taxon>Embryophyta</taxon>
        <taxon>Tracheophyta</taxon>
        <taxon>Spermatophyta</taxon>
        <taxon>Magnoliopsida</taxon>
        <taxon>eudicotyledons</taxon>
        <taxon>Gunneridae</taxon>
        <taxon>Pentapetalae</taxon>
        <taxon>rosids</taxon>
        <taxon>malvids</taxon>
        <taxon>Sapindales</taxon>
        <taxon>Sapindaceae</taxon>
        <taxon>Hippocastanoideae</taxon>
        <taxon>Acereae</taxon>
        <taxon>Dipteronia</taxon>
    </lineage>
</organism>
<keyword evidence="6" id="KW-1185">Reference proteome</keyword>
<comment type="catalytic activity">
    <reaction evidence="3">
        <text>a quinone + NADPH + H(+) = a quinol + NADP(+)</text>
        <dbReference type="Rhea" id="RHEA:46164"/>
        <dbReference type="ChEBI" id="CHEBI:15378"/>
        <dbReference type="ChEBI" id="CHEBI:24646"/>
        <dbReference type="ChEBI" id="CHEBI:57783"/>
        <dbReference type="ChEBI" id="CHEBI:58349"/>
        <dbReference type="ChEBI" id="CHEBI:132124"/>
        <dbReference type="EC" id="1.6.5.2"/>
    </reaction>
</comment>
<evidence type="ECO:0000256" key="1">
    <source>
        <dbReference type="ARBA" id="ARBA00012648"/>
    </source>
</evidence>
<feature type="domain" description="NADPH-dependent FMN reductase-like" evidence="4">
    <location>
        <begin position="11"/>
        <end position="70"/>
    </location>
</feature>
<gene>
    <name evidence="5" type="ORF">Ddye_029113</name>
</gene>
<dbReference type="InterPro" id="IPR005025">
    <property type="entry name" value="FMN_Rdtase-like_dom"/>
</dbReference>
<evidence type="ECO:0000256" key="3">
    <source>
        <dbReference type="ARBA" id="ARBA00048983"/>
    </source>
</evidence>
<dbReference type="EMBL" id="JANJYI010000009">
    <property type="protein sequence ID" value="KAK2634321.1"/>
    <property type="molecule type" value="Genomic_DNA"/>
</dbReference>
<sequence>MEVMKKEDEVEMAIEYIEISTLPMLNTDLLLGYGDFPPVVEDFRRKILEADCFLFASPEYNYSVTGRAGNSGSWVGLTSTRHDPNRINHQPDTTRLIKWVNRLKPNTIRINTRVKRVDP</sequence>
<dbReference type="PANTHER" id="PTHR30543">
    <property type="entry name" value="CHROMATE REDUCTASE"/>
    <property type="match status" value="1"/>
</dbReference>
<dbReference type="SUPFAM" id="SSF52218">
    <property type="entry name" value="Flavoproteins"/>
    <property type="match status" value="1"/>
</dbReference>